<comment type="caution">
    <text evidence="1">The sequence shown here is derived from an EMBL/GenBank/DDBJ whole genome shotgun (WGS) entry which is preliminary data.</text>
</comment>
<gene>
    <name evidence="1" type="ORF">LCGC14_1183140</name>
</gene>
<dbReference type="AlphaFoldDB" id="A0A0F9LRD4"/>
<evidence type="ECO:0000313" key="1">
    <source>
        <dbReference type="EMBL" id="KKM95943.1"/>
    </source>
</evidence>
<proteinExistence type="predicted"/>
<dbReference type="EMBL" id="LAZR01005945">
    <property type="protein sequence ID" value="KKM95943.1"/>
    <property type="molecule type" value="Genomic_DNA"/>
</dbReference>
<name>A0A0F9LRD4_9ZZZZ</name>
<reference evidence="1" key="1">
    <citation type="journal article" date="2015" name="Nature">
        <title>Complex archaea that bridge the gap between prokaryotes and eukaryotes.</title>
        <authorList>
            <person name="Spang A."/>
            <person name="Saw J.H."/>
            <person name="Jorgensen S.L."/>
            <person name="Zaremba-Niedzwiedzka K."/>
            <person name="Martijn J."/>
            <person name="Lind A.E."/>
            <person name="van Eijk R."/>
            <person name="Schleper C."/>
            <person name="Guy L."/>
            <person name="Ettema T.J."/>
        </authorList>
    </citation>
    <scope>NUCLEOTIDE SEQUENCE</scope>
</reference>
<accession>A0A0F9LRD4</accession>
<protein>
    <submittedName>
        <fullName evidence="1">Uncharacterized protein</fullName>
    </submittedName>
</protein>
<organism evidence="1">
    <name type="scientific">marine sediment metagenome</name>
    <dbReference type="NCBI Taxonomy" id="412755"/>
    <lineage>
        <taxon>unclassified sequences</taxon>
        <taxon>metagenomes</taxon>
        <taxon>ecological metagenomes</taxon>
    </lineage>
</organism>
<sequence>MFDYQLVSHLVDYLLKGELKKADFLTELERIWPPVLNQLGIYLQKMLVEFGRH</sequence>